<evidence type="ECO:0000259" key="2">
    <source>
        <dbReference type="Pfam" id="PF00888"/>
    </source>
</evidence>
<keyword evidence="4" id="KW-1185">Reference proteome</keyword>
<comment type="similarity">
    <text evidence="1">Belongs to the cullin family.</text>
</comment>
<dbReference type="Pfam" id="PF00888">
    <property type="entry name" value="Cullin"/>
    <property type="match status" value="1"/>
</dbReference>
<dbReference type="Proteomes" id="UP001465976">
    <property type="component" value="Unassembled WGS sequence"/>
</dbReference>
<evidence type="ECO:0000313" key="3">
    <source>
        <dbReference type="EMBL" id="KAL0563218.1"/>
    </source>
</evidence>
<sequence>MATSLTPPPLAPKSVDEESWNHVKTAFDLTMSGSGLNHERFMIAYQAAYDCFASTSRVPRSDGKNTELLSENRSPPDLYTKIEEYFGPGCFDEWREKAEILDSEDLLGYWTSQWRIYHSAATEADRICTYLNLHWVKRLRDEGRRDVYPIYQLALLAWNKYFLLPLQQHDRRLTRALVGLARRHHQGETIDVGLMKSVLSSLVSLGINNENLQLISLDIYKENFETEFLEDAEEHLRRVLDRLAFEPQSADEYLDLMMACFKEEKEYVSGAKEYIHPTTEEKLKQRCELTFLGEREQARWEVAGGSSVLEPKPQLAEPDRWL</sequence>
<comment type="caution">
    <text evidence="3">The sequence shown here is derived from an EMBL/GenBank/DDBJ whole genome shotgun (WGS) entry which is preliminary data.</text>
</comment>
<keyword evidence="3" id="KW-0436">Ligase</keyword>
<feature type="domain" description="Cullin N-terminal" evidence="2">
    <location>
        <begin position="20"/>
        <end position="294"/>
    </location>
</feature>
<dbReference type="InterPro" id="IPR001373">
    <property type="entry name" value="Cullin_N"/>
</dbReference>
<gene>
    <name evidence="3" type="primary">CDC53_10</name>
    <name evidence="3" type="ORF">V5O48_018857</name>
</gene>
<reference evidence="3 4" key="1">
    <citation type="submission" date="2024-02" db="EMBL/GenBank/DDBJ databases">
        <title>A draft genome for the cacao thread blight pathogen Marasmius crinis-equi.</title>
        <authorList>
            <person name="Cohen S.P."/>
            <person name="Baruah I.K."/>
            <person name="Amoako-Attah I."/>
            <person name="Bukari Y."/>
            <person name="Meinhardt L.W."/>
            <person name="Bailey B.A."/>
        </authorList>
    </citation>
    <scope>NUCLEOTIDE SEQUENCE [LARGE SCALE GENOMIC DNA]</scope>
    <source>
        <strain evidence="3 4">GH-76</strain>
    </source>
</reference>
<dbReference type="EMBL" id="JBAHYK010003773">
    <property type="protein sequence ID" value="KAL0563218.1"/>
    <property type="molecule type" value="Genomic_DNA"/>
</dbReference>
<dbReference type="Gene3D" id="1.20.1310.10">
    <property type="entry name" value="Cullin Repeats"/>
    <property type="match status" value="2"/>
</dbReference>
<dbReference type="InterPro" id="IPR045093">
    <property type="entry name" value="Cullin"/>
</dbReference>
<protein>
    <submittedName>
        <fullName evidence="3">Ubiquitin ligase (Cullin) of SCF</fullName>
    </submittedName>
</protein>
<dbReference type="InterPro" id="IPR016159">
    <property type="entry name" value="Cullin_repeat-like_dom_sf"/>
</dbReference>
<evidence type="ECO:0000313" key="4">
    <source>
        <dbReference type="Proteomes" id="UP001465976"/>
    </source>
</evidence>
<dbReference type="GO" id="GO:0016874">
    <property type="term" value="F:ligase activity"/>
    <property type="evidence" value="ECO:0007669"/>
    <property type="project" value="UniProtKB-KW"/>
</dbReference>
<evidence type="ECO:0000256" key="1">
    <source>
        <dbReference type="ARBA" id="ARBA00006019"/>
    </source>
</evidence>
<proteinExistence type="inferred from homology"/>
<name>A0ABR3EK14_9AGAR</name>
<dbReference type="SUPFAM" id="SSF74788">
    <property type="entry name" value="Cullin repeat-like"/>
    <property type="match status" value="1"/>
</dbReference>
<accession>A0ABR3EK14</accession>
<organism evidence="3 4">
    <name type="scientific">Marasmius crinis-equi</name>
    <dbReference type="NCBI Taxonomy" id="585013"/>
    <lineage>
        <taxon>Eukaryota</taxon>
        <taxon>Fungi</taxon>
        <taxon>Dikarya</taxon>
        <taxon>Basidiomycota</taxon>
        <taxon>Agaricomycotina</taxon>
        <taxon>Agaricomycetes</taxon>
        <taxon>Agaricomycetidae</taxon>
        <taxon>Agaricales</taxon>
        <taxon>Marasmiineae</taxon>
        <taxon>Marasmiaceae</taxon>
        <taxon>Marasmius</taxon>
    </lineage>
</organism>
<dbReference type="PANTHER" id="PTHR11932">
    <property type="entry name" value="CULLIN"/>
    <property type="match status" value="1"/>
</dbReference>